<proteinExistence type="predicted"/>
<dbReference type="InterPro" id="IPR050959">
    <property type="entry name" value="MarA-like"/>
</dbReference>
<gene>
    <name evidence="5" type="ORF">CRN52_15480</name>
</gene>
<dbReference type="RefSeq" id="WP_103200710.1">
    <property type="nucleotide sequence ID" value="NZ_PDGH01000111.1"/>
</dbReference>
<dbReference type="GO" id="GO:0003700">
    <property type="term" value="F:DNA-binding transcription factor activity"/>
    <property type="evidence" value="ECO:0007669"/>
    <property type="project" value="InterPro"/>
</dbReference>
<dbReference type="InterPro" id="IPR010499">
    <property type="entry name" value="AraC_E-bd"/>
</dbReference>
<dbReference type="InterPro" id="IPR020449">
    <property type="entry name" value="Tscrpt_reg_AraC-type_HTH"/>
</dbReference>
<sequence>MATAQSRDRSVSTFNRISKVLSFIHNNLDAPLSLEEIAEQSCWSRWQLQRVFQAETGLTVAHYVRELKLSTAAEMLLDTDQRVIDIALSLGFNSEVAFSRAFKQLFGYSPRLYRKQAQRFGLKKPIEISEINHAGINASSFVEVKVETKEAFLLKGVRGEMNGLFSLKPNFAQVVPLLWKNLEEAATNLPPLMNRRLGVVDVTQASFDGSHIKYWAGIELDSNISLPELPSLISDQLETLAVPQQTYAIVKHKGPIERLPKTLEWFIIHWLPNSGYRGIDGYELEVYPTDYHPNSLNAEMEYWVPIQKV</sequence>
<dbReference type="SMART" id="SM00871">
    <property type="entry name" value="AraC_E_bind"/>
    <property type="match status" value="1"/>
</dbReference>
<feature type="domain" description="HTH araC/xylS-type" evidence="4">
    <location>
        <begin position="18"/>
        <end position="116"/>
    </location>
</feature>
<dbReference type="Pfam" id="PF06445">
    <property type="entry name" value="GyrI-like"/>
    <property type="match status" value="1"/>
</dbReference>
<dbReference type="Proteomes" id="UP000237466">
    <property type="component" value="Unassembled WGS sequence"/>
</dbReference>
<dbReference type="SMART" id="SM00342">
    <property type="entry name" value="HTH_ARAC"/>
    <property type="match status" value="1"/>
</dbReference>
<dbReference type="PANTHER" id="PTHR47504">
    <property type="entry name" value="RIGHT ORIGIN-BINDING PROTEIN"/>
    <property type="match status" value="1"/>
</dbReference>
<protein>
    <submittedName>
        <fullName evidence="5">AraC family transcriptional regulator</fullName>
    </submittedName>
</protein>
<dbReference type="GO" id="GO:0043565">
    <property type="term" value="F:sequence-specific DNA binding"/>
    <property type="evidence" value="ECO:0007669"/>
    <property type="project" value="InterPro"/>
</dbReference>
<dbReference type="PRINTS" id="PR00032">
    <property type="entry name" value="HTHARAC"/>
</dbReference>
<organism evidence="5 6">
    <name type="scientific">Vibrio vulnificus</name>
    <dbReference type="NCBI Taxonomy" id="672"/>
    <lineage>
        <taxon>Bacteria</taxon>
        <taxon>Pseudomonadati</taxon>
        <taxon>Pseudomonadota</taxon>
        <taxon>Gammaproteobacteria</taxon>
        <taxon>Vibrionales</taxon>
        <taxon>Vibrionaceae</taxon>
        <taxon>Vibrio</taxon>
    </lineage>
</organism>
<dbReference type="PROSITE" id="PS00041">
    <property type="entry name" value="HTH_ARAC_FAMILY_1"/>
    <property type="match status" value="1"/>
</dbReference>
<dbReference type="PANTHER" id="PTHR47504:SF5">
    <property type="entry name" value="RIGHT ORIGIN-BINDING PROTEIN"/>
    <property type="match status" value="1"/>
</dbReference>
<comment type="caution">
    <text evidence="5">The sequence shown here is derived from an EMBL/GenBank/DDBJ whole genome shotgun (WGS) entry which is preliminary data.</text>
</comment>
<dbReference type="EMBL" id="PDGH01000111">
    <property type="protein sequence ID" value="POB46078.1"/>
    <property type="molecule type" value="Genomic_DNA"/>
</dbReference>
<evidence type="ECO:0000256" key="3">
    <source>
        <dbReference type="ARBA" id="ARBA00023163"/>
    </source>
</evidence>
<reference evidence="5 6" key="1">
    <citation type="journal article" date="2018" name="Front. Microbiol.">
        <title>Phylogeny of Vibrio vulnificus from the Analysis of the Core-Genome: Implications for Intra-Species Taxonomy.</title>
        <authorList>
            <person name="Roig F.J."/>
            <person name="Gonzalez-Candelas F."/>
            <person name="Sanjuan E."/>
            <person name="Fouz B."/>
            <person name="Feil E.J."/>
            <person name="Llorens C."/>
            <person name="Baker-Austin C."/>
            <person name="Oliver J.D."/>
            <person name="Danin-Poleg Y."/>
            <person name="Gibas C.J."/>
            <person name="Kashi Y."/>
            <person name="Gulig P.A."/>
            <person name="Morrison S.S."/>
            <person name="Amaro C."/>
        </authorList>
    </citation>
    <scope>NUCLEOTIDE SEQUENCE [LARGE SCALE GENOMIC DNA]</scope>
    <source>
        <strain evidence="5 6">CECT4608</strain>
    </source>
</reference>
<keyword evidence="3" id="KW-0804">Transcription</keyword>
<dbReference type="Pfam" id="PF12833">
    <property type="entry name" value="HTH_18"/>
    <property type="match status" value="1"/>
</dbReference>
<dbReference type="InterPro" id="IPR018060">
    <property type="entry name" value="HTH_AraC"/>
</dbReference>
<dbReference type="InterPro" id="IPR029442">
    <property type="entry name" value="GyrI-like"/>
</dbReference>
<keyword evidence="1" id="KW-0805">Transcription regulation</keyword>
<dbReference type="InterPro" id="IPR011256">
    <property type="entry name" value="Reg_factor_effector_dom_sf"/>
</dbReference>
<dbReference type="PROSITE" id="PS01124">
    <property type="entry name" value="HTH_ARAC_FAMILY_2"/>
    <property type="match status" value="1"/>
</dbReference>
<dbReference type="Gene3D" id="1.10.10.60">
    <property type="entry name" value="Homeodomain-like"/>
    <property type="match status" value="2"/>
</dbReference>
<evidence type="ECO:0000313" key="6">
    <source>
        <dbReference type="Proteomes" id="UP000237466"/>
    </source>
</evidence>
<dbReference type="AlphaFoldDB" id="A0A2S3R0R6"/>
<evidence type="ECO:0000313" key="5">
    <source>
        <dbReference type="EMBL" id="POB46078.1"/>
    </source>
</evidence>
<evidence type="ECO:0000256" key="1">
    <source>
        <dbReference type="ARBA" id="ARBA00023015"/>
    </source>
</evidence>
<dbReference type="InterPro" id="IPR009057">
    <property type="entry name" value="Homeodomain-like_sf"/>
</dbReference>
<dbReference type="SUPFAM" id="SSF46689">
    <property type="entry name" value="Homeodomain-like"/>
    <property type="match status" value="2"/>
</dbReference>
<evidence type="ECO:0000256" key="2">
    <source>
        <dbReference type="ARBA" id="ARBA00023125"/>
    </source>
</evidence>
<name>A0A2S3R0R6_VIBVL</name>
<evidence type="ECO:0000259" key="4">
    <source>
        <dbReference type="PROSITE" id="PS01124"/>
    </source>
</evidence>
<keyword evidence="2" id="KW-0238">DNA-binding</keyword>
<dbReference type="SUPFAM" id="SSF55136">
    <property type="entry name" value="Probable bacterial effector-binding domain"/>
    <property type="match status" value="1"/>
</dbReference>
<accession>A0A2S3R0R6</accession>
<dbReference type="InterPro" id="IPR018062">
    <property type="entry name" value="HTH_AraC-typ_CS"/>
</dbReference>
<dbReference type="Gene3D" id="3.20.80.10">
    <property type="entry name" value="Regulatory factor, effector binding domain"/>
    <property type="match status" value="1"/>
</dbReference>